<sequence length="497" mass="55105">MATAAETFEKLGDGFASLLLLLATSSSLSAPLLLLLLLPREPPLPEALHPLRDDRARGIRRDAASASAAAAAAAAAGGARRVRERVAATVAAEGPGDVELSIASADGARASLSAHRRVLEARSRFFAARLAGVRGAAVELEECADPEAFLGVVGMMYSADARKWLAGEPVERVLALLKVSIDLMVDSGIASCLDYLDSVPWSEDEEEQVVSLLSHLPHHIPAIEVLHRISKEPSASFTSDDILMRVLAAVLQSKDEKARREMKSLLSRLLTEDKKPHTNCEKFELLGEALYHLCHKCLDSLLLVLSEAVSLDKAGQEKGPLMEKIAREADNLQWLVEILISNRIAGEFVSHWADQKELAKLHSKIPCMYRHEISSITAQICIAIGKGHILVSKDVRISLLKTWLEALYEDFGWMRRASRSFDKKMVEDGLCHTILTLPMAQQQEILLRWFDCFLNKKDDCPNMRRAFEVWWRRAFVRPYVGNKDQSHLQIVVCDDPL</sequence>
<evidence type="ECO:0000313" key="5">
    <source>
        <dbReference type="Proteomes" id="UP000515123"/>
    </source>
</evidence>
<evidence type="ECO:0000259" key="4">
    <source>
        <dbReference type="PROSITE" id="PS50097"/>
    </source>
</evidence>
<dbReference type="PANTHER" id="PTHR31060:SF32">
    <property type="entry name" value="BTB_POZ DOMAIN PLANT PROTEIN"/>
    <property type="match status" value="1"/>
</dbReference>
<organism evidence="5 6">
    <name type="scientific">Ananas comosus</name>
    <name type="common">Pineapple</name>
    <name type="synonym">Ananas ananas</name>
    <dbReference type="NCBI Taxonomy" id="4615"/>
    <lineage>
        <taxon>Eukaryota</taxon>
        <taxon>Viridiplantae</taxon>
        <taxon>Streptophyta</taxon>
        <taxon>Embryophyta</taxon>
        <taxon>Tracheophyta</taxon>
        <taxon>Spermatophyta</taxon>
        <taxon>Magnoliopsida</taxon>
        <taxon>Liliopsida</taxon>
        <taxon>Poales</taxon>
        <taxon>Bromeliaceae</taxon>
        <taxon>Bromelioideae</taxon>
        <taxon>Ananas</taxon>
    </lineage>
</organism>
<protein>
    <submittedName>
        <fullName evidence="6">BTB/POZ domain-containing protein At5g60050</fullName>
    </submittedName>
</protein>
<dbReference type="InterPro" id="IPR058039">
    <property type="entry name" value="At3g05675-like_ankyrin"/>
</dbReference>
<name>A0A6P5G0Z0_ANACO</name>
<proteinExistence type="predicted"/>
<dbReference type="InterPro" id="IPR000210">
    <property type="entry name" value="BTB/POZ_dom"/>
</dbReference>
<dbReference type="RefSeq" id="XP_020102039.1">
    <property type="nucleotide sequence ID" value="XM_020246450.1"/>
</dbReference>
<gene>
    <name evidence="6" type="primary">LOC109719669</name>
</gene>
<dbReference type="GO" id="GO:0016567">
    <property type="term" value="P:protein ubiquitination"/>
    <property type="evidence" value="ECO:0007669"/>
    <property type="project" value="UniProtKB-UniPathway"/>
</dbReference>
<evidence type="ECO:0000256" key="3">
    <source>
        <dbReference type="ARBA" id="ARBA00022786"/>
    </source>
</evidence>
<comment type="function">
    <text evidence="1">May act as a substrate-specific adapter of an E3 ubiquitin-protein ligase complex (CUL3-RBX1-BTB) which mediates the ubiquitination and subsequent proteasomal degradation of target proteins.</text>
</comment>
<dbReference type="GeneID" id="109719669"/>
<feature type="domain" description="BTB" evidence="4">
    <location>
        <begin position="96"/>
        <end position="160"/>
    </location>
</feature>
<evidence type="ECO:0000256" key="1">
    <source>
        <dbReference type="ARBA" id="ARBA00002668"/>
    </source>
</evidence>
<dbReference type="PROSITE" id="PS50097">
    <property type="entry name" value="BTB"/>
    <property type="match status" value="1"/>
</dbReference>
<comment type="pathway">
    <text evidence="2">Protein modification; protein ubiquitination.</text>
</comment>
<dbReference type="Proteomes" id="UP000515123">
    <property type="component" value="Linkage group 13"/>
</dbReference>
<dbReference type="InterPro" id="IPR038920">
    <property type="entry name" value="At3g05675-like"/>
</dbReference>
<keyword evidence="3" id="KW-0833">Ubl conjugation pathway</keyword>
<accession>A0A6P5G0Z0</accession>
<reference evidence="5" key="1">
    <citation type="journal article" date="2015" name="Nat. Genet.">
        <title>The pineapple genome and the evolution of CAM photosynthesis.</title>
        <authorList>
            <person name="Ming R."/>
            <person name="VanBuren R."/>
            <person name="Wai C.M."/>
            <person name="Tang H."/>
            <person name="Schatz M.C."/>
            <person name="Bowers J.E."/>
            <person name="Lyons E."/>
            <person name="Wang M.L."/>
            <person name="Chen J."/>
            <person name="Biggers E."/>
            <person name="Zhang J."/>
            <person name="Huang L."/>
            <person name="Zhang L."/>
            <person name="Miao W."/>
            <person name="Zhang J."/>
            <person name="Ye Z."/>
            <person name="Miao C."/>
            <person name="Lin Z."/>
            <person name="Wang H."/>
            <person name="Zhou H."/>
            <person name="Yim W.C."/>
            <person name="Priest H.D."/>
            <person name="Zheng C."/>
            <person name="Woodhouse M."/>
            <person name="Edger P.P."/>
            <person name="Guyot R."/>
            <person name="Guo H.B."/>
            <person name="Guo H."/>
            <person name="Zheng G."/>
            <person name="Singh R."/>
            <person name="Sharma A."/>
            <person name="Min X."/>
            <person name="Zheng Y."/>
            <person name="Lee H."/>
            <person name="Gurtowski J."/>
            <person name="Sedlazeck F.J."/>
            <person name="Harkess A."/>
            <person name="McKain M.R."/>
            <person name="Liao Z."/>
            <person name="Fang J."/>
            <person name="Liu J."/>
            <person name="Zhang X."/>
            <person name="Zhang Q."/>
            <person name="Hu W."/>
            <person name="Qin Y."/>
            <person name="Wang K."/>
            <person name="Chen L.Y."/>
            <person name="Shirley N."/>
            <person name="Lin Y.R."/>
            <person name="Liu L.Y."/>
            <person name="Hernandez A.G."/>
            <person name="Wright C.L."/>
            <person name="Bulone V."/>
            <person name="Tuskan G.A."/>
            <person name="Heath K."/>
            <person name="Zee F."/>
            <person name="Moore P.H."/>
            <person name="Sunkar R."/>
            <person name="Leebens-Mack J.H."/>
            <person name="Mockler T."/>
            <person name="Bennetzen J.L."/>
            <person name="Freeling M."/>
            <person name="Sankoff D."/>
            <person name="Paterson A.H."/>
            <person name="Zhu X."/>
            <person name="Yang X."/>
            <person name="Smith J.A."/>
            <person name="Cushman J.C."/>
            <person name="Paull R.E."/>
            <person name="Yu Q."/>
        </authorList>
    </citation>
    <scope>NUCLEOTIDE SEQUENCE [LARGE SCALE GENOMIC DNA]</scope>
    <source>
        <strain evidence="5">cv. F153</strain>
    </source>
</reference>
<dbReference type="UniPathway" id="UPA00143"/>
<reference evidence="6" key="2">
    <citation type="submission" date="2025-08" db="UniProtKB">
        <authorList>
            <consortium name="RefSeq"/>
        </authorList>
    </citation>
    <scope>IDENTIFICATION</scope>
    <source>
        <tissue evidence="6">Leaf</tissue>
    </source>
</reference>
<dbReference type="OrthoDB" id="2014231at2759"/>
<dbReference type="Gene3D" id="3.30.710.10">
    <property type="entry name" value="Potassium Channel Kv1.1, Chain A"/>
    <property type="match status" value="1"/>
</dbReference>
<dbReference type="PANTHER" id="PTHR31060">
    <property type="entry name" value="OSJNBA0011J08.25 PROTEIN-RELATED"/>
    <property type="match status" value="1"/>
</dbReference>
<evidence type="ECO:0000256" key="2">
    <source>
        <dbReference type="ARBA" id="ARBA00004906"/>
    </source>
</evidence>
<dbReference type="Pfam" id="PF25553">
    <property type="entry name" value="BTB-POZ_ANK-like"/>
    <property type="match status" value="1"/>
</dbReference>
<dbReference type="AlphaFoldDB" id="A0A6P5G0Z0"/>
<dbReference type="InterPro" id="IPR011333">
    <property type="entry name" value="SKP1/BTB/POZ_sf"/>
</dbReference>
<evidence type="ECO:0000313" key="6">
    <source>
        <dbReference type="RefSeq" id="XP_020102039.1"/>
    </source>
</evidence>
<keyword evidence="5" id="KW-1185">Reference proteome</keyword>